<keyword evidence="6 15" id="KW-0963">Cytoplasm</keyword>
<evidence type="ECO:0000256" key="9">
    <source>
        <dbReference type="ARBA" id="ARBA00023002"/>
    </source>
</evidence>
<dbReference type="EC" id="1.3.98.3" evidence="15"/>
<comment type="subunit">
    <text evidence="4">Monomer.</text>
</comment>
<comment type="function">
    <text evidence="13">Involved in the heme biosynthesis. Catalyzes the anaerobic oxidative decarboxylation of propionate groups of rings A and B of coproporphyrinogen III to yield the vinyl groups in protoporphyrinogen IX.</text>
</comment>
<feature type="domain" description="Radical SAM core" evidence="16">
    <location>
        <begin position="46"/>
        <end position="279"/>
    </location>
</feature>
<dbReference type="InterPro" id="IPR004558">
    <property type="entry name" value="Coprogen_oxidase_HemN"/>
</dbReference>
<dbReference type="InterPro" id="IPR023404">
    <property type="entry name" value="rSAM_horseshoe"/>
</dbReference>
<evidence type="ECO:0000256" key="13">
    <source>
        <dbReference type="ARBA" id="ARBA00024295"/>
    </source>
</evidence>
<dbReference type="EMBL" id="FXTT01000003">
    <property type="protein sequence ID" value="SMP26543.1"/>
    <property type="molecule type" value="Genomic_DNA"/>
</dbReference>
<comment type="subcellular location">
    <subcellularLocation>
        <location evidence="1 15">Cytoplasm</location>
    </subcellularLocation>
</comment>
<dbReference type="Gene3D" id="1.10.10.920">
    <property type="match status" value="1"/>
</dbReference>
<evidence type="ECO:0000256" key="1">
    <source>
        <dbReference type="ARBA" id="ARBA00004496"/>
    </source>
</evidence>
<evidence type="ECO:0000256" key="7">
    <source>
        <dbReference type="ARBA" id="ARBA00022691"/>
    </source>
</evidence>
<comment type="pathway">
    <text evidence="2 15">Porphyrin-containing compound metabolism; protoporphyrin-IX biosynthesis; protoporphyrinogen-IX from coproporphyrinogen-III (AdoMet route): step 1/1.</text>
</comment>
<sequence length="463" mass="50364">MVKIQVMTDTLSYAMRNVPRYTSYPTAPHFHSGVTSEIYADWLGNISDKDSLSLYLHVPYCRELCHYCGCHTKATRKDAPLLTYAKTLAQEIDLTVRHIHSAGKVRHIHWGGGTPSMLPRQSLIDLTGLLRVLFNVDEAVEHAMELDPRLVSADLADTLATIGINRASLGVQDFDTGVQKAIGRVQPYPVVKAASEHLRAAGIDALNFDLMYGLPGQNRKTILETVEKTLDLAPGRIALFGYAHVPWIRKHQNLIDVSLLPAAAERLELADVAREALLEAGYVSIGLDHFANPSDSMAVALADGSLKRNFQGYTTDQGEQLLGFGVSSIGKLTNGYIQNMPDVGGWRRAVEAGNLPVSKGLALSADDRLRGQIIEDLMTNYTSDLGQACKIHGMDLSDLSQSIGALRELEEDGLVEVNAQNTGSTRIDVTESGRPYVRLAAAAFDSYLAASMAEGKVRHSAAV</sequence>
<comment type="cofactor">
    <cofactor evidence="15">
        <name>[4Fe-4S] cluster</name>
        <dbReference type="ChEBI" id="CHEBI:49883"/>
    </cofactor>
    <text evidence="15">Binds 1 [4Fe-4S] cluster. The cluster is coordinated with 3 cysteines and an exchangeable S-adenosyl-L-methionine.</text>
</comment>
<dbReference type="SMART" id="SM00729">
    <property type="entry name" value="Elp3"/>
    <property type="match status" value="1"/>
</dbReference>
<evidence type="ECO:0000313" key="18">
    <source>
        <dbReference type="Proteomes" id="UP001157914"/>
    </source>
</evidence>
<evidence type="ECO:0000256" key="6">
    <source>
        <dbReference type="ARBA" id="ARBA00022490"/>
    </source>
</evidence>
<dbReference type="PANTHER" id="PTHR13932">
    <property type="entry name" value="COPROPORPHYRINIGEN III OXIDASE"/>
    <property type="match status" value="1"/>
</dbReference>
<keyword evidence="8 15" id="KW-0479">Metal-binding</keyword>
<evidence type="ECO:0000256" key="14">
    <source>
        <dbReference type="ARBA" id="ARBA00048321"/>
    </source>
</evidence>
<dbReference type="Gene3D" id="3.80.30.20">
    <property type="entry name" value="tm_1862 like domain"/>
    <property type="match status" value="1"/>
</dbReference>
<dbReference type="InterPro" id="IPR034505">
    <property type="entry name" value="Coproporphyrinogen-III_oxidase"/>
</dbReference>
<evidence type="ECO:0000313" key="17">
    <source>
        <dbReference type="EMBL" id="SMP26543.1"/>
    </source>
</evidence>
<keyword evidence="11 15" id="KW-0411">Iron-sulfur</keyword>
<keyword evidence="18" id="KW-1185">Reference proteome</keyword>
<keyword evidence="7 15" id="KW-0949">S-adenosyl-L-methionine</keyword>
<evidence type="ECO:0000256" key="11">
    <source>
        <dbReference type="ARBA" id="ARBA00023014"/>
    </source>
</evidence>
<dbReference type="SFLD" id="SFLDS00029">
    <property type="entry name" value="Radical_SAM"/>
    <property type="match status" value="1"/>
</dbReference>
<dbReference type="PANTHER" id="PTHR13932:SF6">
    <property type="entry name" value="OXYGEN-INDEPENDENT COPROPORPHYRINOGEN III OXIDASE"/>
    <property type="match status" value="1"/>
</dbReference>
<dbReference type="InterPro" id="IPR058240">
    <property type="entry name" value="rSAM_sf"/>
</dbReference>
<dbReference type="Proteomes" id="UP001157914">
    <property type="component" value="Unassembled WGS sequence"/>
</dbReference>
<reference evidence="17 18" key="1">
    <citation type="submission" date="2017-05" db="EMBL/GenBank/DDBJ databases">
        <authorList>
            <person name="Varghese N."/>
            <person name="Submissions S."/>
        </authorList>
    </citation>
    <scope>NUCLEOTIDE SEQUENCE [LARGE SCALE GENOMIC DNA]</scope>
    <source>
        <strain evidence="17 18">DSM 15949</strain>
    </source>
</reference>
<organism evidence="17 18">
    <name type="scientific">Roseibium denhamense</name>
    <dbReference type="NCBI Taxonomy" id="76305"/>
    <lineage>
        <taxon>Bacteria</taxon>
        <taxon>Pseudomonadati</taxon>
        <taxon>Pseudomonadota</taxon>
        <taxon>Alphaproteobacteria</taxon>
        <taxon>Hyphomicrobiales</taxon>
        <taxon>Stappiaceae</taxon>
        <taxon>Roseibium</taxon>
    </lineage>
</organism>
<proteinExistence type="inferred from homology"/>
<evidence type="ECO:0000256" key="4">
    <source>
        <dbReference type="ARBA" id="ARBA00011245"/>
    </source>
</evidence>
<comment type="caution">
    <text evidence="17">The sequence shown here is derived from an EMBL/GenBank/DDBJ whole genome shotgun (WGS) entry which is preliminary data.</text>
</comment>
<dbReference type="InterPro" id="IPR006638">
    <property type="entry name" value="Elp3/MiaA/NifB-like_rSAM"/>
</dbReference>
<dbReference type="PROSITE" id="PS51918">
    <property type="entry name" value="RADICAL_SAM"/>
    <property type="match status" value="1"/>
</dbReference>
<protein>
    <recommendedName>
        <fullName evidence="15">Coproporphyrinogen-III oxidase</fullName>
        <ecNumber evidence="15">1.3.98.3</ecNumber>
    </recommendedName>
</protein>
<dbReference type="Pfam" id="PF04055">
    <property type="entry name" value="Radical_SAM"/>
    <property type="match status" value="1"/>
</dbReference>
<evidence type="ECO:0000256" key="10">
    <source>
        <dbReference type="ARBA" id="ARBA00023004"/>
    </source>
</evidence>
<evidence type="ECO:0000259" key="16">
    <source>
        <dbReference type="PROSITE" id="PS51918"/>
    </source>
</evidence>
<evidence type="ECO:0000256" key="8">
    <source>
        <dbReference type="ARBA" id="ARBA00022723"/>
    </source>
</evidence>
<evidence type="ECO:0000256" key="12">
    <source>
        <dbReference type="ARBA" id="ARBA00023244"/>
    </source>
</evidence>
<keyword evidence="5 15" id="KW-0004">4Fe-4S</keyword>
<dbReference type="SUPFAM" id="SSF102114">
    <property type="entry name" value="Radical SAM enzymes"/>
    <property type="match status" value="1"/>
</dbReference>
<evidence type="ECO:0000256" key="15">
    <source>
        <dbReference type="PIRNR" id="PIRNR000167"/>
    </source>
</evidence>
<keyword evidence="12 15" id="KW-0627">Porphyrin biosynthesis</keyword>
<evidence type="ECO:0000256" key="2">
    <source>
        <dbReference type="ARBA" id="ARBA00004785"/>
    </source>
</evidence>
<comment type="catalytic activity">
    <reaction evidence="14 15">
        <text>coproporphyrinogen III + 2 S-adenosyl-L-methionine = protoporphyrinogen IX + 2 5'-deoxyadenosine + 2 L-methionine + 2 CO2</text>
        <dbReference type="Rhea" id="RHEA:15425"/>
        <dbReference type="ChEBI" id="CHEBI:16526"/>
        <dbReference type="ChEBI" id="CHEBI:17319"/>
        <dbReference type="ChEBI" id="CHEBI:57307"/>
        <dbReference type="ChEBI" id="CHEBI:57309"/>
        <dbReference type="ChEBI" id="CHEBI:57844"/>
        <dbReference type="ChEBI" id="CHEBI:59789"/>
        <dbReference type="EC" id="1.3.98.3"/>
    </reaction>
</comment>
<gene>
    <name evidence="17" type="ORF">SAMN06265374_2734</name>
</gene>
<dbReference type="SFLD" id="SFLDG01065">
    <property type="entry name" value="anaerobic_coproporphyrinogen-I"/>
    <property type="match status" value="1"/>
</dbReference>
<evidence type="ECO:0000256" key="3">
    <source>
        <dbReference type="ARBA" id="ARBA00005493"/>
    </source>
</evidence>
<evidence type="ECO:0000256" key="5">
    <source>
        <dbReference type="ARBA" id="ARBA00022485"/>
    </source>
</evidence>
<keyword evidence="10 15" id="KW-0408">Iron</keyword>
<dbReference type="NCBIfam" id="TIGR00538">
    <property type="entry name" value="hemN"/>
    <property type="match status" value="1"/>
</dbReference>
<keyword evidence="9 15" id="KW-0560">Oxidoreductase</keyword>
<accession>A0ABY1P566</accession>
<dbReference type="InterPro" id="IPR007197">
    <property type="entry name" value="rSAM"/>
</dbReference>
<comment type="similarity">
    <text evidence="3 15">Belongs to the anaerobic coproporphyrinogen-III oxidase family.</text>
</comment>
<dbReference type="PIRSF" id="PIRSF000167">
    <property type="entry name" value="HemN"/>
    <property type="match status" value="1"/>
</dbReference>
<name>A0ABY1P566_9HYPH</name>